<reference evidence="2" key="1">
    <citation type="submission" date="2014-11" db="EMBL/GenBank/DDBJ databases">
        <authorList>
            <person name="Amaro Gonzalez C."/>
        </authorList>
    </citation>
    <scope>NUCLEOTIDE SEQUENCE</scope>
</reference>
<dbReference type="EMBL" id="GBXM01042034">
    <property type="protein sequence ID" value="JAH66543.1"/>
    <property type="molecule type" value="Transcribed_RNA"/>
</dbReference>
<organism evidence="2">
    <name type="scientific">Anguilla anguilla</name>
    <name type="common">European freshwater eel</name>
    <name type="synonym">Muraena anguilla</name>
    <dbReference type="NCBI Taxonomy" id="7936"/>
    <lineage>
        <taxon>Eukaryota</taxon>
        <taxon>Metazoa</taxon>
        <taxon>Chordata</taxon>
        <taxon>Craniata</taxon>
        <taxon>Vertebrata</taxon>
        <taxon>Euteleostomi</taxon>
        <taxon>Actinopterygii</taxon>
        <taxon>Neopterygii</taxon>
        <taxon>Teleostei</taxon>
        <taxon>Anguilliformes</taxon>
        <taxon>Anguillidae</taxon>
        <taxon>Anguilla</taxon>
    </lineage>
</organism>
<feature type="compositionally biased region" description="Basic and acidic residues" evidence="1">
    <location>
        <begin position="1"/>
        <end position="10"/>
    </location>
</feature>
<feature type="region of interest" description="Disordered" evidence="1">
    <location>
        <begin position="1"/>
        <end position="23"/>
    </location>
</feature>
<accession>A0A0E9UNJ8</accession>
<reference evidence="2" key="2">
    <citation type="journal article" date="2015" name="Fish Shellfish Immunol.">
        <title>Early steps in the European eel (Anguilla anguilla)-Vibrio vulnificus interaction in the gills: Role of the RtxA13 toxin.</title>
        <authorList>
            <person name="Callol A."/>
            <person name="Pajuelo D."/>
            <person name="Ebbesson L."/>
            <person name="Teles M."/>
            <person name="MacKenzie S."/>
            <person name="Amaro C."/>
        </authorList>
    </citation>
    <scope>NUCLEOTIDE SEQUENCE</scope>
</reference>
<evidence type="ECO:0000256" key="1">
    <source>
        <dbReference type="SAM" id="MobiDB-lite"/>
    </source>
</evidence>
<dbReference type="EMBL" id="GBXM01028876">
    <property type="protein sequence ID" value="JAH79701.1"/>
    <property type="molecule type" value="Transcribed_RNA"/>
</dbReference>
<proteinExistence type="predicted"/>
<sequence length="23" mass="2737">MWEENHDGGKKTSSGRPLFQLRY</sequence>
<name>A0A0E9UNJ8_ANGAN</name>
<protein>
    <submittedName>
        <fullName evidence="2">Uncharacterized protein</fullName>
    </submittedName>
</protein>
<dbReference type="AlphaFoldDB" id="A0A0E9UNJ8"/>
<evidence type="ECO:0000313" key="2">
    <source>
        <dbReference type="EMBL" id="JAH66543.1"/>
    </source>
</evidence>